<keyword evidence="2" id="KW-1185">Reference proteome</keyword>
<reference evidence="1 2" key="1">
    <citation type="submission" date="2015-05" db="EMBL/GenBank/DDBJ databases">
        <authorList>
            <person name="Wang D.B."/>
            <person name="Wang M."/>
        </authorList>
    </citation>
    <scope>NUCLEOTIDE SEQUENCE [LARGE SCALE GENOMIC DNA]</scope>
    <source>
        <strain evidence="1">VL1</strain>
    </source>
</reference>
<proteinExistence type="predicted"/>
<feature type="non-terminal residue" evidence="1">
    <location>
        <position position="84"/>
    </location>
</feature>
<dbReference type="EMBL" id="CVQH01009002">
    <property type="protein sequence ID" value="CRK17948.1"/>
    <property type="molecule type" value="Genomic_DNA"/>
</dbReference>
<evidence type="ECO:0000313" key="1">
    <source>
        <dbReference type="EMBL" id="CRK17948.1"/>
    </source>
</evidence>
<organism evidence="1 2">
    <name type="scientific">Verticillium longisporum</name>
    <name type="common">Verticillium dahliae var. longisporum</name>
    <dbReference type="NCBI Taxonomy" id="100787"/>
    <lineage>
        <taxon>Eukaryota</taxon>
        <taxon>Fungi</taxon>
        <taxon>Dikarya</taxon>
        <taxon>Ascomycota</taxon>
        <taxon>Pezizomycotina</taxon>
        <taxon>Sordariomycetes</taxon>
        <taxon>Hypocreomycetidae</taxon>
        <taxon>Glomerellales</taxon>
        <taxon>Plectosphaerellaceae</taxon>
        <taxon>Verticillium</taxon>
    </lineage>
</organism>
<dbReference type="Proteomes" id="UP000044602">
    <property type="component" value="Unassembled WGS sequence"/>
</dbReference>
<gene>
    <name evidence="1" type="ORF">BN1708_012174</name>
</gene>
<sequence>MLHHLALLGPLQHGRHEPAKRLPVVVLGRDDDAVLAHDLDELLHPLRMQHDVRQALEPPRDAVPPAPVVVALKRLERRDDLARP</sequence>
<dbReference type="AlphaFoldDB" id="A0A0G4L7G6"/>
<evidence type="ECO:0000313" key="2">
    <source>
        <dbReference type="Proteomes" id="UP000044602"/>
    </source>
</evidence>
<name>A0A0G4L7G6_VERLO</name>
<protein>
    <submittedName>
        <fullName evidence="1">Uncharacterized protein</fullName>
    </submittedName>
</protein>
<accession>A0A0G4L7G6</accession>